<evidence type="ECO:0000259" key="3">
    <source>
        <dbReference type="PROSITE" id="PS50102"/>
    </source>
</evidence>
<feature type="compositionally biased region" description="Basic and acidic residues" evidence="2">
    <location>
        <begin position="213"/>
        <end position="225"/>
    </location>
</feature>
<evidence type="ECO:0000313" key="4">
    <source>
        <dbReference type="EnsemblPlants" id="QL04p005483:mrna"/>
    </source>
</evidence>
<feature type="region of interest" description="Disordered" evidence="2">
    <location>
        <begin position="125"/>
        <end position="230"/>
    </location>
</feature>
<feature type="compositionally biased region" description="Basic residues" evidence="2">
    <location>
        <begin position="193"/>
        <end position="212"/>
    </location>
</feature>
<reference evidence="4 5" key="1">
    <citation type="journal article" date="2016" name="G3 (Bethesda)">
        <title>First Draft Assembly and Annotation of the Genome of a California Endemic Oak Quercus lobata Nee (Fagaceae).</title>
        <authorList>
            <person name="Sork V.L."/>
            <person name="Fitz-Gibbon S.T."/>
            <person name="Puiu D."/>
            <person name="Crepeau M."/>
            <person name="Gugger P.F."/>
            <person name="Sherman R."/>
            <person name="Stevens K."/>
            <person name="Langley C.H."/>
            <person name="Pellegrini M."/>
            <person name="Salzberg S.L."/>
        </authorList>
    </citation>
    <scope>NUCLEOTIDE SEQUENCE [LARGE SCALE GENOMIC DNA]</scope>
    <source>
        <strain evidence="4 5">cv. SW786</strain>
    </source>
</reference>
<reference evidence="4" key="2">
    <citation type="submission" date="2021-01" db="UniProtKB">
        <authorList>
            <consortium name="EnsemblPlants"/>
        </authorList>
    </citation>
    <scope>IDENTIFICATION</scope>
</reference>
<dbReference type="GO" id="GO:0005634">
    <property type="term" value="C:nucleus"/>
    <property type="evidence" value="ECO:0007669"/>
    <property type="project" value="TreeGrafter"/>
</dbReference>
<dbReference type="PANTHER" id="PTHR14738:SF32">
    <property type="entry name" value="RNA BINDING (RRM_RBD_RNP MOTIFS) FAMILY PROTEIN"/>
    <property type="match status" value="1"/>
</dbReference>
<dbReference type="SMART" id="SM00360">
    <property type="entry name" value="RRM"/>
    <property type="match status" value="1"/>
</dbReference>
<dbReference type="InterPro" id="IPR040366">
    <property type="entry name" value="Nab2/ZC3H14"/>
</dbReference>
<dbReference type="Pfam" id="PF00076">
    <property type="entry name" value="RRM_1"/>
    <property type="match status" value="1"/>
</dbReference>
<dbReference type="GO" id="GO:0043488">
    <property type="term" value="P:regulation of mRNA stability"/>
    <property type="evidence" value="ECO:0007669"/>
    <property type="project" value="InterPro"/>
</dbReference>
<evidence type="ECO:0000313" key="5">
    <source>
        <dbReference type="Proteomes" id="UP000594261"/>
    </source>
</evidence>
<name>A0A7N2LC61_QUELO</name>
<protein>
    <recommendedName>
        <fullName evidence="3">RRM domain-containing protein</fullName>
    </recommendedName>
</protein>
<keyword evidence="1" id="KW-0694">RNA-binding</keyword>
<dbReference type="AlphaFoldDB" id="A0A7N2LC61"/>
<dbReference type="EMBL" id="LRBV02000004">
    <property type="status" value="NOT_ANNOTATED_CDS"/>
    <property type="molecule type" value="Genomic_DNA"/>
</dbReference>
<feature type="compositionally biased region" description="Basic and acidic residues" evidence="2">
    <location>
        <begin position="181"/>
        <end position="192"/>
    </location>
</feature>
<sequence>MGSVDDQTFNVNFTTDGVGKLREVVKEKLMEFTDFSDDHLVGRRIDIWLAEVNQNRDLVGLDDIVCMEEYVIVLVKNGKRKEDARNELRVFLDGDTDSFVSWLWDHLALNLDLYVQHEESYMEEAPKTKPPLWDQGGKNDSHCSDSESEKEKSNMLSRSRHNREWKGLVRDAAEPPPLRSSDIDKIHYEEKPHRRVSRAKRSPSPRSFQKKRSQPDERESKKREAVSQVNIDAPRRLLQFAVRDAVGTSRPSNLAKEPRLKRLRSVVSTSTGDSLFVDHPQRIQSVARVLNPMSTVIKAVAEAAEDVIKVKPSGSVFDRLGRGMDVSETSVQHTEFREAAVEDGEYGDVNQIQQQTWPSYHQRSNYSGQYVGDMSMLESETGLASDSTSDNEGYDDVNVMGRRVMDVSQTGTSAGNKVEDSMMVQYSVANNADDVVRRNKDHDQAVAAANTSRSKIVNISVNVNTWKPPHYQEPREIAEVDNRKSLLESDTGSGKSGVRLMTEPAKVGNGNAKPAVDAQKESLKTLSATPGLYAAGRPLEDADSRTIFISNVHFGASKDSLSRHFNKFGEVLKVVILTDAATGQPKGSAYVEFMRKEAADNALSLDGTSFMSRILKVVRRSAANQEAAPIMTWPRGNPFAAARFARVPFPRGMSGAFRARPPLKLGARSMQWKRDAQATPAESGASVYGNAIPSPTARSLTYVRTEPKPDGNPSTT</sequence>
<dbReference type="Proteomes" id="UP000594261">
    <property type="component" value="Chromosome 4"/>
</dbReference>
<feature type="compositionally biased region" description="Basic and acidic residues" evidence="2">
    <location>
        <begin position="162"/>
        <end position="173"/>
    </location>
</feature>
<dbReference type="PROSITE" id="PS50102">
    <property type="entry name" value="RRM"/>
    <property type="match status" value="1"/>
</dbReference>
<feature type="domain" description="RRM" evidence="3">
    <location>
        <begin position="545"/>
        <end position="622"/>
    </location>
</feature>
<dbReference type="PANTHER" id="PTHR14738">
    <property type="entry name" value="ZINC FINGER CCCH DOMAIN-CONTAINING PROTEIN 14"/>
    <property type="match status" value="1"/>
</dbReference>
<keyword evidence="5" id="KW-1185">Reference proteome</keyword>
<dbReference type="GO" id="GO:0005737">
    <property type="term" value="C:cytoplasm"/>
    <property type="evidence" value="ECO:0007669"/>
    <property type="project" value="TreeGrafter"/>
</dbReference>
<feature type="compositionally biased region" description="Basic and acidic residues" evidence="2">
    <location>
        <begin position="137"/>
        <end position="153"/>
    </location>
</feature>
<proteinExistence type="predicted"/>
<dbReference type="InterPro" id="IPR000504">
    <property type="entry name" value="RRM_dom"/>
</dbReference>
<dbReference type="Gene3D" id="3.30.70.330">
    <property type="match status" value="1"/>
</dbReference>
<dbReference type="InterPro" id="IPR012677">
    <property type="entry name" value="Nucleotide-bd_a/b_plait_sf"/>
</dbReference>
<dbReference type="Gramene" id="QL04p005483:mrna">
    <property type="protein sequence ID" value="QL04p005483:mrna"/>
    <property type="gene ID" value="QL04p005483"/>
</dbReference>
<dbReference type="InterPro" id="IPR035979">
    <property type="entry name" value="RBD_domain_sf"/>
</dbReference>
<dbReference type="EnsemblPlants" id="QL04p005483:mrna">
    <property type="protein sequence ID" value="QL04p005483:mrna"/>
    <property type="gene ID" value="QL04p005483"/>
</dbReference>
<dbReference type="SUPFAM" id="SSF54928">
    <property type="entry name" value="RNA-binding domain, RBD"/>
    <property type="match status" value="1"/>
</dbReference>
<evidence type="ECO:0000256" key="1">
    <source>
        <dbReference type="PROSITE-ProRule" id="PRU00176"/>
    </source>
</evidence>
<feature type="region of interest" description="Disordered" evidence="2">
    <location>
        <begin position="672"/>
        <end position="716"/>
    </location>
</feature>
<evidence type="ECO:0000256" key="2">
    <source>
        <dbReference type="SAM" id="MobiDB-lite"/>
    </source>
</evidence>
<accession>A0A7N2LC61</accession>
<organism evidence="4 5">
    <name type="scientific">Quercus lobata</name>
    <name type="common">Valley oak</name>
    <dbReference type="NCBI Taxonomy" id="97700"/>
    <lineage>
        <taxon>Eukaryota</taxon>
        <taxon>Viridiplantae</taxon>
        <taxon>Streptophyta</taxon>
        <taxon>Embryophyta</taxon>
        <taxon>Tracheophyta</taxon>
        <taxon>Spermatophyta</taxon>
        <taxon>Magnoliopsida</taxon>
        <taxon>eudicotyledons</taxon>
        <taxon>Gunneridae</taxon>
        <taxon>Pentapetalae</taxon>
        <taxon>rosids</taxon>
        <taxon>fabids</taxon>
        <taxon>Fagales</taxon>
        <taxon>Fagaceae</taxon>
        <taxon>Quercus</taxon>
    </lineage>
</organism>
<dbReference type="FunCoup" id="A0A7N2LC61">
    <property type="interactions" value="2472"/>
</dbReference>
<dbReference type="InParanoid" id="A0A7N2LC61"/>
<dbReference type="OMA" id="KDQTHPE"/>
<dbReference type="GO" id="GO:0008143">
    <property type="term" value="F:poly(A) binding"/>
    <property type="evidence" value="ECO:0007669"/>
    <property type="project" value="InterPro"/>
</dbReference>